<feature type="compositionally biased region" description="Basic and acidic residues" evidence="6">
    <location>
        <begin position="555"/>
        <end position="576"/>
    </location>
</feature>
<reference evidence="9" key="1">
    <citation type="submission" date="2023-02" db="EMBL/GenBank/DDBJ databases">
        <title>Identification and recombinant expression of a fungal hydrolase from Papiliotrema laurentii that hydrolyzes apple cutin and clears colloidal polyester polyurethane.</title>
        <authorList>
            <consortium name="DOE Joint Genome Institute"/>
            <person name="Roman V.A."/>
            <person name="Bojanowski C."/>
            <person name="Crable B.R."/>
            <person name="Wagner D.N."/>
            <person name="Hung C.S."/>
            <person name="Nadeau L.J."/>
            <person name="Schratz L."/>
            <person name="Haridas S."/>
            <person name="Pangilinan J."/>
            <person name="Lipzen A."/>
            <person name="Na H."/>
            <person name="Yan M."/>
            <person name="Ng V."/>
            <person name="Grigoriev I.V."/>
            <person name="Spatafora J.W."/>
            <person name="Barlow D."/>
            <person name="Biffinger J."/>
            <person name="Kelley-Loughnane N."/>
            <person name="Varaljay V.A."/>
            <person name="Crookes-Goodson W.J."/>
        </authorList>
    </citation>
    <scope>NUCLEOTIDE SEQUENCE</scope>
    <source>
        <strain evidence="9">5307AH</strain>
    </source>
</reference>
<feature type="compositionally biased region" description="Polar residues" evidence="6">
    <location>
        <begin position="22"/>
        <end position="32"/>
    </location>
</feature>
<feature type="region of interest" description="Disordered" evidence="6">
    <location>
        <begin position="1"/>
        <end position="58"/>
    </location>
</feature>
<evidence type="ECO:0000256" key="5">
    <source>
        <dbReference type="ARBA" id="ARBA00023136"/>
    </source>
</evidence>
<evidence type="ECO:0000256" key="4">
    <source>
        <dbReference type="ARBA" id="ARBA00022989"/>
    </source>
</evidence>
<evidence type="ECO:0000256" key="6">
    <source>
        <dbReference type="SAM" id="MobiDB-lite"/>
    </source>
</evidence>
<keyword evidence="2" id="KW-0813">Transport</keyword>
<feature type="transmembrane region" description="Helical" evidence="7">
    <location>
        <begin position="382"/>
        <end position="400"/>
    </location>
</feature>
<proteinExistence type="predicted"/>
<evidence type="ECO:0000259" key="8">
    <source>
        <dbReference type="PROSITE" id="PS50850"/>
    </source>
</evidence>
<dbReference type="PROSITE" id="PS50850">
    <property type="entry name" value="MFS"/>
    <property type="match status" value="1"/>
</dbReference>
<gene>
    <name evidence="9" type="ORF">DB88DRAFT_497608</name>
</gene>
<feature type="region of interest" description="Disordered" evidence="6">
    <location>
        <begin position="537"/>
        <end position="576"/>
    </location>
</feature>
<dbReference type="PANTHER" id="PTHR42718">
    <property type="entry name" value="MAJOR FACILITATOR SUPERFAMILY MULTIDRUG TRANSPORTER MFSC"/>
    <property type="match status" value="1"/>
</dbReference>
<dbReference type="EMBL" id="JAODAN010000009">
    <property type="protein sequence ID" value="KAK1922228.1"/>
    <property type="molecule type" value="Genomic_DNA"/>
</dbReference>
<evidence type="ECO:0000256" key="1">
    <source>
        <dbReference type="ARBA" id="ARBA00004141"/>
    </source>
</evidence>
<feature type="domain" description="Major facilitator superfamily (MFS) profile" evidence="8">
    <location>
        <begin position="75"/>
        <end position="535"/>
    </location>
</feature>
<comment type="caution">
    <text evidence="9">The sequence shown here is derived from an EMBL/GenBank/DDBJ whole genome shotgun (WGS) entry which is preliminary data.</text>
</comment>
<accession>A0AAD9FP64</accession>
<dbReference type="GO" id="GO:0016020">
    <property type="term" value="C:membrane"/>
    <property type="evidence" value="ECO:0007669"/>
    <property type="project" value="UniProtKB-SubCell"/>
</dbReference>
<dbReference type="SUPFAM" id="SSF103473">
    <property type="entry name" value="MFS general substrate transporter"/>
    <property type="match status" value="1"/>
</dbReference>
<keyword evidence="3 7" id="KW-0812">Transmembrane</keyword>
<dbReference type="Gene3D" id="1.20.1250.20">
    <property type="entry name" value="MFS general substrate transporter like domains"/>
    <property type="match status" value="1"/>
</dbReference>
<evidence type="ECO:0000256" key="3">
    <source>
        <dbReference type="ARBA" id="ARBA00022692"/>
    </source>
</evidence>
<dbReference type="InterPro" id="IPR011701">
    <property type="entry name" value="MFS"/>
</dbReference>
<evidence type="ECO:0000256" key="7">
    <source>
        <dbReference type="SAM" id="Phobius"/>
    </source>
</evidence>
<feature type="transmembrane region" description="Helical" evidence="7">
    <location>
        <begin position="438"/>
        <end position="457"/>
    </location>
</feature>
<feature type="transmembrane region" description="Helical" evidence="7">
    <location>
        <begin position="236"/>
        <end position="259"/>
    </location>
</feature>
<sequence>MPRKTDVADPYTPLASPAKPPSSRSDASTTAPSHLDGTERGLDNGSRPGRGDVSRSEGQKGGAEVVFSRRRRWFLLFLFSVSQYLDIASRSSTVAFVPMIMEDLDISYETSTWVMNSYGVPFASFLLLFGKVADLYSAKPVFTFGFLFCGLSSILISFMTDQYAFYVFRALYGIRAAATIPSAFRLILAVFPAGEVQMALGLFSLSAALANTTGLIIGGLFGLIDQTGQMAAWRWYFRAVAMISIPCALAAHLVAPWTGSTHPDVTRKWKYLDLPGCLLILSALMLLNVGLVTGASRGWTTADFFAPFLVSWPLAVVFFLYEARKDPDSALLPKTIWRVPNLTLMVFVSLPMFAALASSQLPLVERYQSVFGESIIKSAVRILPQGVSMCITIILISPVLKKVSNMRYLLTIGFLVGGAMFVPFIYGDGEIGTKYWKYYFPSFVIGAALEVIAFLAANITIMTSVPPSMAGVAGALFQSALQNGVVIAYSVQAGLMTVHPGSVANFDNVRIGFWALAGWGWLCGLLVLVLYKRPARSASSTKASQENQGEGDTVELSKRGKGSDASLTRERGDDSV</sequence>
<dbReference type="InterPro" id="IPR020846">
    <property type="entry name" value="MFS_dom"/>
</dbReference>
<evidence type="ECO:0000313" key="10">
    <source>
        <dbReference type="Proteomes" id="UP001182556"/>
    </source>
</evidence>
<comment type="subcellular location">
    <subcellularLocation>
        <location evidence="1">Membrane</location>
        <topology evidence="1">Multi-pass membrane protein</topology>
    </subcellularLocation>
</comment>
<evidence type="ECO:0000313" key="9">
    <source>
        <dbReference type="EMBL" id="KAK1922228.1"/>
    </source>
</evidence>
<feature type="transmembrane region" description="Helical" evidence="7">
    <location>
        <begin position="304"/>
        <end position="321"/>
    </location>
</feature>
<feature type="transmembrane region" description="Helical" evidence="7">
    <location>
        <begin position="166"/>
        <end position="188"/>
    </location>
</feature>
<keyword evidence="4 7" id="KW-1133">Transmembrane helix</keyword>
<feature type="transmembrane region" description="Helical" evidence="7">
    <location>
        <begin position="407"/>
        <end position="426"/>
    </location>
</feature>
<name>A0AAD9FP64_PAPLA</name>
<feature type="transmembrane region" description="Helical" evidence="7">
    <location>
        <begin position="511"/>
        <end position="531"/>
    </location>
</feature>
<dbReference type="GO" id="GO:0022857">
    <property type="term" value="F:transmembrane transporter activity"/>
    <property type="evidence" value="ECO:0007669"/>
    <property type="project" value="InterPro"/>
</dbReference>
<dbReference type="InterPro" id="IPR036259">
    <property type="entry name" value="MFS_trans_sf"/>
</dbReference>
<dbReference type="PANTHER" id="PTHR42718:SF9">
    <property type="entry name" value="MAJOR FACILITATOR SUPERFAMILY MULTIDRUG TRANSPORTER MFSC"/>
    <property type="match status" value="1"/>
</dbReference>
<feature type="transmembrane region" description="Helical" evidence="7">
    <location>
        <begin position="271"/>
        <end position="292"/>
    </location>
</feature>
<organism evidence="9 10">
    <name type="scientific">Papiliotrema laurentii</name>
    <name type="common">Cryptococcus laurentii</name>
    <dbReference type="NCBI Taxonomy" id="5418"/>
    <lineage>
        <taxon>Eukaryota</taxon>
        <taxon>Fungi</taxon>
        <taxon>Dikarya</taxon>
        <taxon>Basidiomycota</taxon>
        <taxon>Agaricomycotina</taxon>
        <taxon>Tremellomycetes</taxon>
        <taxon>Tremellales</taxon>
        <taxon>Rhynchogastremaceae</taxon>
        <taxon>Papiliotrema</taxon>
    </lineage>
</organism>
<dbReference type="Pfam" id="PF07690">
    <property type="entry name" value="MFS_1"/>
    <property type="match status" value="1"/>
</dbReference>
<keyword evidence="5 7" id="KW-0472">Membrane</keyword>
<feature type="transmembrane region" description="Helical" evidence="7">
    <location>
        <begin position="113"/>
        <end position="129"/>
    </location>
</feature>
<feature type="transmembrane region" description="Helical" evidence="7">
    <location>
        <begin position="342"/>
        <end position="362"/>
    </location>
</feature>
<feature type="compositionally biased region" description="Polar residues" evidence="6">
    <location>
        <begin position="537"/>
        <end position="550"/>
    </location>
</feature>
<keyword evidence="10" id="KW-1185">Reference proteome</keyword>
<feature type="compositionally biased region" description="Basic and acidic residues" evidence="6">
    <location>
        <begin position="49"/>
        <end position="58"/>
    </location>
</feature>
<protein>
    <submittedName>
        <fullName evidence="9">Major facilitator superfamily domain-containing protein</fullName>
    </submittedName>
</protein>
<dbReference type="AlphaFoldDB" id="A0AAD9FP64"/>
<evidence type="ECO:0000256" key="2">
    <source>
        <dbReference type="ARBA" id="ARBA00022448"/>
    </source>
</evidence>
<feature type="transmembrane region" description="Helical" evidence="7">
    <location>
        <begin position="141"/>
        <end position="160"/>
    </location>
</feature>
<feature type="transmembrane region" description="Helical" evidence="7">
    <location>
        <begin position="200"/>
        <end position="224"/>
    </location>
</feature>
<dbReference type="Proteomes" id="UP001182556">
    <property type="component" value="Unassembled WGS sequence"/>
</dbReference>